<evidence type="ECO:0000313" key="1">
    <source>
        <dbReference type="EMBL" id="KAH3697575.1"/>
    </source>
</evidence>
<dbReference type="EMBL" id="JAIWYP010000016">
    <property type="protein sequence ID" value="KAH3697575.1"/>
    <property type="molecule type" value="Genomic_DNA"/>
</dbReference>
<reference evidence="1" key="2">
    <citation type="submission" date="2020-11" db="EMBL/GenBank/DDBJ databases">
        <authorList>
            <person name="McCartney M.A."/>
            <person name="Auch B."/>
            <person name="Kono T."/>
            <person name="Mallez S."/>
            <person name="Becker A."/>
            <person name="Gohl D.M."/>
            <person name="Silverstein K.A.T."/>
            <person name="Koren S."/>
            <person name="Bechman K.B."/>
            <person name="Herman A."/>
            <person name="Abrahante J.E."/>
            <person name="Garbe J."/>
        </authorList>
    </citation>
    <scope>NUCLEOTIDE SEQUENCE</scope>
    <source>
        <strain evidence="1">Duluth1</strain>
        <tissue evidence="1">Whole animal</tissue>
    </source>
</reference>
<dbReference type="PANTHER" id="PTHR46312:SF2">
    <property type="entry name" value="NUCLEOTIDE-BINDING OLIGOMERIZATION DOMAIN-CONTAINING PROTEIN 2-LIKE"/>
    <property type="match status" value="1"/>
</dbReference>
<evidence type="ECO:0008006" key="3">
    <source>
        <dbReference type="Google" id="ProtNLM"/>
    </source>
</evidence>
<accession>A0A9D3YFI7</accession>
<reference evidence="1" key="1">
    <citation type="journal article" date="2019" name="bioRxiv">
        <title>The Genome of the Zebra Mussel, Dreissena polymorpha: A Resource for Invasive Species Research.</title>
        <authorList>
            <person name="McCartney M.A."/>
            <person name="Auch B."/>
            <person name="Kono T."/>
            <person name="Mallez S."/>
            <person name="Zhang Y."/>
            <person name="Obille A."/>
            <person name="Becker A."/>
            <person name="Abrahante J.E."/>
            <person name="Garbe J."/>
            <person name="Badalamenti J.P."/>
            <person name="Herman A."/>
            <person name="Mangelson H."/>
            <person name="Liachko I."/>
            <person name="Sullivan S."/>
            <person name="Sone E.D."/>
            <person name="Koren S."/>
            <person name="Silverstein K.A.T."/>
            <person name="Beckman K.B."/>
            <person name="Gohl D.M."/>
        </authorList>
    </citation>
    <scope>NUCLEOTIDE SEQUENCE</scope>
    <source>
        <strain evidence="1">Duluth1</strain>
        <tissue evidence="1">Whole animal</tissue>
    </source>
</reference>
<sequence>MESQIKSIKQIYASQKLHRIHNFERAAQVFKYKDMFYTDGQFNSRIFLKGEAGTGKSTFAVKLVLDWCSDSITYQETSENEIDIQVDHKVDQAVPNTISNGKNLQDPTENIIYDRQRQNDLMFDDTETLMNFQCVFLIRLRDFDDEKEIVNMIKQQIIDKMYADQDREVACTLLHEIMGKEDCLIIQDGLDEWTNRDGKDALPSIVTFHNQCTVLTTTRPWKMTDERIKNIDSTLELDGLNEPYALSSIIIERRFKTESFVRKADFVKYIENNDSLKDLLPSPMLLKLIVNMWMDGIMLSGSLCEIYSILLDNLLKKVTTSKGYFHSPPVFCFERTKHIKPNIACFNAISKLAFSMLFSFERKSSIVFSDRELSEYLLDDQKLFALNAGILSERKGNTLSNLCTSSFVHKSVQEFLAAYHITMNAGVIDEQVRKYIEQFSNTDFKQLYVFLMGMNGVQSAKLCKLIEATIGKDDASLKNDLGRATTGAFRSQSSDAASAKELQFQSLIMAGNKEAEAVKRMATDKHDPSRLVHSGKGIVYFSFASRPWFVEDYAVVINLILPVFKSIQ</sequence>
<comment type="caution">
    <text evidence="1">The sequence shown here is derived from an EMBL/GenBank/DDBJ whole genome shotgun (WGS) entry which is preliminary data.</text>
</comment>
<evidence type="ECO:0000313" key="2">
    <source>
        <dbReference type="Proteomes" id="UP000828390"/>
    </source>
</evidence>
<dbReference type="Proteomes" id="UP000828390">
    <property type="component" value="Unassembled WGS sequence"/>
</dbReference>
<protein>
    <recommendedName>
        <fullName evidence="3">NACHT domain-containing protein</fullName>
    </recommendedName>
</protein>
<dbReference type="InterPro" id="IPR027417">
    <property type="entry name" value="P-loop_NTPase"/>
</dbReference>
<dbReference type="AlphaFoldDB" id="A0A9D3YFI7"/>
<dbReference type="Gene3D" id="3.40.50.300">
    <property type="entry name" value="P-loop containing nucleotide triphosphate hydrolases"/>
    <property type="match status" value="1"/>
</dbReference>
<proteinExistence type="predicted"/>
<keyword evidence="2" id="KW-1185">Reference proteome</keyword>
<organism evidence="1 2">
    <name type="scientific">Dreissena polymorpha</name>
    <name type="common">Zebra mussel</name>
    <name type="synonym">Mytilus polymorpha</name>
    <dbReference type="NCBI Taxonomy" id="45954"/>
    <lineage>
        <taxon>Eukaryota</taxon>
        <taxon>Metazoa</taxon>
        <taxon>Spiralia</taxon>
        <taxon>Lophotrochozoa</taxon>
        <taxon>Mollusca</taxon>
        <taxon>Bivalvia</taxon>
        <taxon>Autobranchia</taxon>
        <taxon>Heteroconchia</taxon>
        <taxon>Euheterodonta</taxon>
        <taxon>Imparidentia</taxon>
        <taxon>Neoheterodontei</taxon>
        <taxon>Myida</taxon>
        <taxon>Dreissenoidea</taxon>
        <taxon>Dreissenidae</taxon>
        <taxon>Dreissena</taxon>
    </lineage>
</organism>
<dbReference type="SUPFAM" id="SSF52540">
    <property type="entry name" value="P-loop containing nucleoside triphosphate hydrolases"/>
    <property type="match status" value="1"/>
</dbReference>
<dbReference type="PANTHER" id="PTHR46312">
    <property type="entry name" value="NACHT DOMAIN-CONTAINING PROTEIN"/>
    <property type="match status" value="1"/>
</dbReference>
<gene>
    <name evidence="1" type="ORF">DPMN_085078</name>
</gene>
<name>A0A9D3YFI7_DREPO</name>